<sequence length="277" mass="29260">MASRTGNRRERFAGGDDGVPADRISAALRARDDAILGGRAMNRVHRTVPATALNSAILHRHALHEDVLAIFTGACLISLGVVIQAQAQLLSGGIAGLSMFVARLAPVGFWIAFFVFNLPFCALAWRRGAGFVVRTLLAVTLTAALTERTAVWTGFATINPIYAAVAGGALIGIGLIVLFRHGTSLGGLSILALYLQDRVGIRAGYVQMAFDAALLLIASSVLPAWNLVLSVLGMLTVNAVIAAHHRSDRYVGVTGRDRPRTGSAPARQALYGHGKDC</sequence>
<feature type="transmembrane region" description="Helical" evidence="7">
    <location>
        <begin position="161"/>
        <end position="179"/>
    </location>
</feature>
<feature type="transmembrane region" description="Helical" evidence="7">
    <location>
        <begin position="132"/>
        <end position="155"/>
    </location>
</feature>
<evidence type="ECO:0000256" key="7">
    <source>
        <dbReference type="SAM" id="Phobius"/>
    </source>
</evidence>
<feature type="transmembrane region" description="Helical" evidence="7">
    <location>
        <begin position="224"/>
        <end position="243"/>
    </location>
</feature>
<protein>
    <submittedName>
        <fullName evidence="8">Uncharacterized membrane-anchored protein YitT (DUF2179 family)</fullName>
    </submittedName>
</protein>
<dbReference type="Proteomes" id="UP000543554">
    <property type="component" value="Unassembled WGS sequence"/>
</dbReference>
<dbReference type="GO" id="GO:0005886">
    <property type="term" value="C:plasma membrane"/>
    <property type="evidence" value="ECO:0007669"/>
    <property type="project" value="UniProtKB-SubCell"/>
</dbReference>
<keyword evidence="4 7" id="KW-1133">Transmembrane helix</keyword>
<dbReference type="Pfam" id="PF02588">
    <property type="entry name" value="YitT_membrane"/>
    <property type="match status" value="1"/>
</dbReference>
<keyword evidence="3 7" id="KW-0812">Transmembrane</keyword>
<evidence type="ECO:0000256" key="4">
    <source>
        <dbReference type="ARBA" id="ARBA00022989"/>
    </source>
</evidence>
<accession>A0AA40S2X2</accession>
<dbReference type="PANTHER" id="PTHR33545:SF5">
    <property type="entry name" value="UPF0750 MEMBRANE PROTEIN YITT"/>
    <property type="match status" value="1"/>
</dbReference>
<evidence type="ECO:0000256" key="1">
    <source>
        <dbReference type="ARBA" id="ARBA00004651"/>
    </source>
</evidence>
<dbReference type="EMBL" id="JACJIB010000004">
    <property type="protein sequence ID" value="MBA8913444.1"/>
    <property type="molecule type" value="Genomic_DNA"/>
</dbReference>
<feature type="transmembrane region" description="Helical" evidence="7">
    <location>
        <begin position="107"/>
        <end position="125"/>
    </location>
</feature>
<feature type="region of interest" description="Disordered" evidence="6">
    <location>
        <begin position="254"/>
        <end position="277"/>
    </location>
</feature>
<name>A0AA40S2X2_9HYPH</name>
<comment type="caution">
    <text evidence="8">The sequence shown here is derived from an EMBL/GenBank/DDBJ whole genome shotgun (WGS) entry which is preliminary data.</text>
</comment>
<evidence type="ECO:0000256" key="5">
    <source>
        <dbReference type="ARBA" id="ARBA00023136"/>
    </source>
</evidence>
<evidence type="ECO:0000313" key="8">
    <source>
        <dbReference type="EMBL" id="MBA8913444.1"/>
    </source>
</evidence>
<organism evidence="8 9">
    <name type="scientific">Methylorubrum thiocyanatum</name>
    <dbReference type="NCBI Taxonomy" id="47958"/>
    <lineage>
        <taxon>Bacteria</taxon>
        <taxon>Pseudomonadati</taxon>
        <taxon>Pseudomonadota</taxon>
        <taxon>Alphaproteobacteria</taxon>
        <taxon>Hyphomicrobiales</taxon>
        <taxon>Methylobacteriaceae</taxon>
        <taxon>Methylorubrum</taxon>
    </lineage>
</organism>
<keyword evidence="9" id="KW-1185">Reference proteome</keyword>
<keyword evidence="2" id="KW-1003">Cell membrane</keyword>
<proteinExistence type="predicted"/>
<keyword evidence="5 7" id="KW-0472">Membrane</keyword>
<gene>
    <name evidence="8" type="ORF">HNR51_002527</name>
</gene>
<comment type="subcellular location">
    <subcellularLocation>
        <location evidence="1">Cell membrane</location>
        <topology evidence="1">Multi-pass membrane protein</topology>
    </subcellularLocation>
</comment>
<dbReference type="InterPro" id="IPR051461">
    <property type="entry name" value="UPF0750_membrane"/>
</dbReference>
<evidence type="ECO:0000256" key="6">
    <source>
        <dbReference type="SAM" id="MobiDB-lite"/>
    </source>
</evidence>
<evidence type="ECO:0000256" key="2">
    <source>
        <dbReference type="ARBA" id="ARBA00022475"/>
    </source>
</evidence>
<evidence type="ECO:0000256" key="3">
    <source>
        <dbReference type="ARBA" id="ARBA00022692"/>
    </source>
</evidence>
<dbReference type="PANTHER" id="PTHR33545">
    <property type="entry name" value="UPF0750 MEMBRANE PROTEIN YITT-RELATED"/>
    <property type="match status" value="1"/>
</dbReference>
<feature type="transmembrane region" description="Helical" evidence="7">
    <location>
        <begin position="67"/>
        <end position="87"/>
    </location>
</feature>
<dbReference type="InterPro" id="IPR003740">
    <property type="entry name" value="YitT"/>
</dbReference>
<dbReference type="AlphaFoldDB" id="A0AA40S2X2"/>
<evidence type="ECO:0000313" key="9">
    <source>
        <dbReference type="Proteomes" id="UP000543554"/>
    </source>
</evidence>
<reference evidence="8 9" key="1">
    <citation type="submission" date="2020-08" db="EMBL/GenBank/DDBJ databases">
        <title>Genomic Encyclopedia of Type Strains, Phase IV (KMG-IV): sequencing the most valuable type-strain genomes for metagenomic binning, comparative biology and taxonomic classification.</title>
        <authorList>
            <person name="Goeker M."/>
        </authorList>
    </citation>
    <scope>NUCLEOTIDE SEQUENCE [LARGE SCALE GENOMIC DNA]</scope>
    <source>
        <strain evidence="8 9">DSM 11490</strain>
    </source>
</reference>